<evidence type="ECO:0000313" key="3">
    <source>
        <dbReference type="Proteomes" id="UP000737113"/>
    </source>
</evidence>
<sequence length="197" mass="21777">MWVKSEVLEGEFVVLEPLSEAHVPGLAQAVRDGESWKLWFANVPAPEDMGAYVAAAMAAAADGDIAYAVRAKATDKIVGTTRYYQVDAGNRRAMLGYTWYADAVRRTPINTECKLLLLNNLFESCDAIAVEFRTHFFNLASRAAIERLGAKQDGILRHHMLMKDGSLRDTVIYSIVAGEWPAVKRNLLSKLGRSQSS</sequence>
<evidence type="ECO:0000313" key="2">
    <source>
        <dbReference type="EMBL" id="NMH65994.1"/>
    </source>
</evidence>
<dbReference type="EMBL" id="JAAXYH010000008">
    <property type="protein sequence ID" value="NMH65994.1"/>
    <property type="molecule type" value="Genomic_DNA"/>
</dbReference>
<dbReference type="PANTHER" id="PTHR43610:SF1">
    <property type="entry name" value="N-ACETYLTRANSFERASE DOMAIN-CONTAINING PROTEIN"/>
    <property type="match status" value="1"/>
</dbReference>
<dbReference type="RefSeq" id="WP_169564717.1">
    <property type="nucleotide sequence ID" value="NZ_JAAXYH010000008.1"/>
</dbReference>
<name>A0A972JLA9_9GAMM</name>
<dbReference type="SUPFAM" id="SSF55729">
    <property type="entry name" value="Acyl-CoA N-acyltransferases (Nat)"/>
    <property type="match status" value="1"/>
</dbReference>
<protein>
    <submittedName>
        <fullName evidence="2">GNAT family N-acetyltransferase</fullName>
    </submittedName>
</protein>
<organism evidence="2 3">
    <name type="scientific">Shewanella salipaludis</name>
    <dbReference type="NCBI Taxonomy" id="2723052"/>
    <lineage>
        <taxon>Bacteria</taxon>
        <taxon>Pseudomonadati</taxon>
        <taxon>Pseudomonadota</taxon>
        <taxon>Gammaproteobacteria</taxon>
        <taxon>Alteromonadales</taxon>
        <taxon>Shewanellaceae</taxon>
        <taxon>Shewanella</taxon>
    </lineage>
</organism>
<dbReference type="PANTHER" id="PTHR43610">
    <property type="entry name" value="BLL6696 PROTEIN"/>
    <property type="match status" value="1"/>
</dbReference>
<dbReference type="Gene3D" id="3.40.630.30">
    <property type="match status" value="1"/>
</dbReference>
<dbReference type="GO" id="GO:0016747">
    <property type="term" value="F:acyltransferase activity, transferring groups other than amino-acyl groups"/>
    <property type="evidence" value="ECO:0007669"/>
    <property type="project" value="InterPro"/>
</dbReference>
<comment type="caution">
    <text evidence="2">The sequence shown here is derived from an EMBL/GenBank/DDBJ whole genome shotgun (WGS) entry which is preliminary data.</text>
</comment>
<accession>A0A972JLA9</accession>
<dbReference type="AlphaFoldDB" id="A0A972JLA9"/>
<dbReference type="Proteomes" id="UP000737113">
    <property type="component" value="Unassembled WGS sequence"/>
</dbReference>
<keyword evidence="3" id="KW-1185">Reference proteome</keyword>
<proteinExistence type="predicted"/>
<dbReference type="Pfam" id="PF13302">
    <property type="entry name" value="Acetyltransf_3"/>
    <property type="match status" value="1"/>
</dbReference>
<feature type="domain" description="N-acetyltransferase" evidence="1">
    <location>
        <begin position="14"/>
        <end position="151"/>
    </location>
</feature>
<evidence type="ECO:0000259" key="1">
    <source>
        <dbReference type="Pfam" id="PF13302"/>
    </source>
</evidence>
<reference evidence="2" key="1">
    <citation type="submission" date="2020-04" db="EMBL/GenBank/DDBJ databases">
        <title>Description of Shewanella salipaludis sp. nov., isolated from a salt marsh.</title>
        <authorList>
            <person name="Park S."/>
            <person name="Yoon J.-H."/>
        </authorList>
    </citation>
    <scope>NUCLEOTIDE SEQUENCE</scope>
    <source>
        <strain evidence="2">SHSM-M6</strain>
    </source>
</reference>
<dbReference type="InterPro" id="IPR016181">
    <property type="entry name" value="Acyl_CoA_acyltransferase"/>
</dbReference>
<gene>
    <name evidence="2" type="ORF">HC757_12570</name>
</gene>
<dbReference type="InterPro" id="IPR000182">
    <property type="entry name" value="GNAT_dom"/>
</dbReference>